<dbReference type="InterPro" id="IPR000352">
    <property type="entry name" value="Pep_chain_release_fac_I"/>
</dbReference>
<evidence type="ECO:0000313" key="5">
    <source>
        <dbReference type="EMBL" id="EKC24043.1"/>
    </source>
</evidence>
<dbReference type="Gene3D" id="3.90.79.10">
    <property type="entry name" value="Nucleoside Triphosphate Pyrophosphohydrolase"/>
    <property type="match status" value="1"/>
</dbReference>
<dbReference type="Pfam" id="PF00472">
    <property type="entry name" value="RF-1"/>
    <property type="match status" value="1"/>
</dbReference>
<comment type="subcellular location">
    <subcellularLocation>
        <location evidence="1">Mitochondrion</location>
    </subcellularLocation>
</comment>
<gene>
    <name evidence="5" type="ORF">CGI_10026282</name>
</gene>
<dbReference type="PANTHER" id="PTHR46203:SF1">
    <property type="entry name" value="MITOCHONDRIAL TRANSLATION RELEASE FACTOR IN RESCUE"/>
    <property type="match status" value="1"/>
</dbReference>
<dbReference type="InterPro" id="IPR015797">
    <property type="entry name" value="NUDIX_hydrolase-like_dom_sf"/>
</dbReference>
<dbReference type="InParanoid" id="K1PR10"/>
<keyword evidence="3" id="KW-0809">Transit peptide</keyword>
<reference evidence="5" key="1">
    <citation type="journal article" date="2012" name="Nature">
        <title>The oyster genome reveals stress adaptation and complexity of shell formation.</title>
        <authorList>
            <person name="Zhang G."/>
            <person name="Fang X."/>
            <person name="Guo X."/>
            <person name="Li L."/>
            <person name="Luo R."/>
            <person name="Xu F."/>
            <person name="Yang P."/>
            <person name="Zhang L."/>
            <person name="Wang X."/>
            <person name="Qi H."/>
            <person name="Xiong Z."/>
            <person name="Que H."/>
            <person name="Xie Y."/>
            <person name="Holland P.W."/>
            <person name="Paps J."/>
            <person name="Zhu Y."/>
            <person name="Wu F."/>
            <person name="Chen Y."/>
            <person name="Wang J."/>
            <person name="Peng C."/>
            <person name="Meng J."/>
            <person name="Yang L."/>
            <person name="Liu J."/>
            <person name="Wen B."/>
            <person name="Zhang N."/>
            <person name="Huang Z."/>
            <person name="Zhu Q."/>
            <person name="Feng Y."/>
            <person name="Mount A."/>
            <person name="Hedgecock D."/>
            <person name="Xu Z."/>
            <person name="Liu Y."/>
            <person name="Domazet-Loso T."/>
            <person name="Du Y."/>
            <person name="Sun X."/>
            <person name="Zhang S."/>
            <person name="Liu B."/>
            <person name="Cheng P."/>
            <person name="Jiang X."/>
            <person name="Li J."/>
            <person name="Fan D."/>
            <person name="Wang W."/>
            <person name="Fu W."/>
            <person name="Wang T."/>
            <person name="Wang B."/>
            <person name="Zhang J."/>
            <person name="Peng Z."/>
            <person name="Li Y."/>
            <person name="Li N."/>
            <person name="Wang J."/>
            <person name="Chen M."/>
            <person name="He Y."/>
            <person name="Tan F."/>
            <person name="Song X."/>
            <person name="Zheng Q."/>
            <person name="Huang R."/>
            <person name="Yang H."/>
            <person name="Du X."/>
            <person name="Chen L."/>
            <person name="Yang M."/>
            <person name="Gaffney P.M."/>
            <person name="Wang S."/>
            <person name="Luo L."/>
            <person name="She Z."/>
            <person name="Ming Y."/>
            <person name="Huang W."/>
            <person name="Zhang S."/>
            <person name="Huang B."/>
            <person name="Zhang Y."/>
            <person name="Qu T."/>
            <person name="Ni P."/>
            <person name="Miao G."/>
            <person name="Wang J."/>
            <person name="Wang Q."/>
            <person name="Steinberg C.E."/>
            <person name="Wang H."/>
            <person name="Li N."/>
            <person name="Qian L."/>
            <person name="Zhang G."/>
            <person name="Li Y."/>
            <person name="Yang H."/>
            <person name="Liu X."/>
            <person name="Wang J."/>
            <person name="Yin Y."/>
            <person name="Wang J."/>
        </authorList>
    </citation>
    <scope>NUCLEOTIDE SEQUENCE [LARGE SCALE GENOMIC DNA]</scope>
    <source>
        <strain evidence="5">05x7-T-G4-1.051#20</strain>
    </source>
</reference>
<evidence type="ECO:0000256" key="1">
    <source>
        <dbReference type="ARBA" id="ARBA00004173"/>
    </source>
</evidence>
<dbReference type="InterPro" id="IPR052405">
    <property type="entry name" value="Mito_Transl_Release_Factor"/>
</dbReference>
<dbReference type="HOGENOM" id="CLU_744436_0_0_1"/>
<dbReference type="Pfam" id="PF00293">
    <property type="entry name" value="NUDIX"/>
    <property type="match status" value="1"/>
</dbReference>
<dbReference type="GO" id="GO:0003747">
    <property type="term" value="F:translation release factor activity"/>
    <property type="evidence" value="ECO:0007669"/>
    <property type="project" value="InterPro"/>
</dbReference>
<dbReference type="InterPro" id="IPR045853">
    <property type="entry name" value="Pep_chain_release_fac_I_sf"/>
</dbReference>
<organism evidence="5">
    <name type="scientific">Magallana gigas</name>
    <name type="common">Pacific oyster</name>
    <name type="synonym">Crassostrea gigas</name>
    <dbReference type="NCBI Taxonomy" id="29159"/>
    <lineage>
        <taxon>Eukaryota</taxon>
        <taxon>Metazoa</taxon>
        <taxon>Spiralia</taxon>
        <taxon>Lophotrochozoa</taxon>
        <taxon>Mollusca</taxon>
        <taxon>Bivalvia</taxon>
        <taxon>Autobranchia</taxon>
        <taxon>Pteriomorphia</taxon>
        <taxon>Ostreida</taxon>
        <taxon>Ostreoidea</taxon>
        <taxon>Ostreidae</taxon>
        <taxon>Magallana</taxon>
    </lineage>
</organism>
<comment type="similarity">
    <text evidence="2">Belongs to the prokaryotic/mitochondrial release factor family.</text>
</comment>
<dbReference type="InterPro" id="IPR000086">
    <property type="entry name" value="NUDIX_hydrolase_dom"/>
</dbReference>
<dbReference type="SUPFAM" id="SSF75620">
    <property type="entry name" value="Release factor"/>
    <property type="match status" value="1"/>
</dbReference>
<evidence type="ECO:0000256" key="2">
    <source>
        <dbReference type="ARBA" id="ARBA00010835"/>
    </source>
</evidence>
<dbReference type="PROSITE" id="PS51462">
    <property type="entry name" value="NUDIX"/>
    <property type="match status" value="1"/>
</dbReference>
<dbReference type="EMBL" id="JH818180">
    <property type="protein sequence ID" value="EKC24043.1"/>
    <property type="molecule type" value="Genomic_DNA"/>
</dbReference>
<protein>
    <submittedName>
        <fullName evidence="5">Uncharacterized protein C12orf65-like protein</fullName>
    </submittedName>
</protein>
<dbReference type="GO" id="GO:0005739">
    <property type="term" value="C:mitochondrion"/>
    <property type="evidence" value="ECO:0007669"/>
    <property type="project" value="UniProtKB-SubCell"/>
</dbReference>
<dbReference type="PANTHER" id="PTHR46203">
    <property type="entry name" value="PROBABLE PEPTIDE CHAIN RELEASE FACTOR C12ORF65"/>
    <property type="match status" value="1"/>
</dbReference>
<accession>K1PR10</accession>
<evidence type="ECO:0000256" key="4">
    <source>
        <dbReference type="ARBA" id="ARBA00023128"/>
    </source>
</evidence>
<dbReference type="Gene3D" id="3.30.160.20">
    <property type="match status" value="1"/>
</dbReference>
<keyword evidence="4" id="KW-0496">Mitochondrion</keyword>
<dbReference type="AlphaFoldDB" id="K1PR10"/>
<proteinExistence type="inferred from homology"/>
<evidence type="ECO:0000256" key="3">
    <source>
        <dbReference type="ARBA" id="ARBA00022946"/>
    </source>
</evidence>
<name>K1PR10_MAGGI</name>
<sequence>MTGIYCDVISCGWSSGEDHNKMRYIYRGHPLMWACFQQCACISKKNYKFPEILERDLEESIVKGSGPGGQSVNKTSNCVVLLHKPSGIVVKCHHTRSLAKNREIARELLQEKLDESINGKNSYLAQVMQEKRDKKLKAKQKTKKKYQLLSAQKDMVQDKEDLINEQDLSTEENFEPKLADAIPQWKGEGIRGLWLGFDYNHAQSGYVMMTKWLPDEEENKLPEYANQFLGEDLAVTARREVVEETGIEAEFVSVLGFRHQHNFRFGCSDWYFICLMKALTTEIKHCPQEIAECKWISIEEYLSDPHLTEANKFFVQCYLNQQKNGGLTISPTLIDSWNKKTQHNIYAVHPLPKVSLLVLIGIYLIVVSTIYV</sequence>
<dbReference type="SUPFAM" id="SSF55811">
    <property type="entry name" value="Nudix"/>
    <property type="match status" value="1"/>
</dbReference>